<dbReference type="AlphaFoldDB" id="A0A1Y1I2Y1"/>
<feature type="domain" description="SF3 helicase" evidence="4">
    <location>
        <begin position="668"/>
        <end position="833"/>
    </location>
</feature>
<keyword evidence="2" id="KW-0378">Hydrolase</keyword>
<dbReference type="GO" id="GO:0016787">
    <property type="term" value="F:hydrolase activity"/>
    <property type="evidence" value="ECO:0007669"/>
    <property type="project" value="UniProtKB-KW"/>
</dbReference>
<dbReference type="InterPro" id="IPR006500">
    <property type="entry name" value="Helicase_put_C_phage/plasmid"/>
</dbReference>
<name>A0A1Y1I2Y1_KLENI</name>
<dbReference type="SMART" id="SM00943">
    <property type="entry name" value="Prim-Pol"/>
    <property type="match status" value="1"/>
</dbReference>
<organism evidence="5 6">
    <name type="scientific">Klebsormidium nitens</name>
    <name type="common">Green alga</name>
    <name type="synonym">Ulothrix nitens</name>
    <dbReference type="NCBI Taxonomy" id="105231"/>
    <lineage>
        <taxon>Eukaryota</taxon>
        <taxon>Viridiplantae</taxon>
        <taxon>Streptophyta</taxon>
        <taxon>Klebsormidiophyceae</taxon>
        <taxon>Klebsormidiales</taxon>
        <taxon>Klebsormidiaceae</taxon>
        <taxon>Klebsormidium</taxon>
    </lineage>
</organism>
<evidence type="ECO:0000256" key="2">
    <source>
        <dbReference type="ARBA" id="ARBA00022801"/>
    </source>
</evidence>
<dbReference type="GO" id="GO:0005524">
    <property type="term" value="F:ATP binding"/>
    <property type="evidence" value="ECO:0007669"/>
    <property type="project" value="UniProtKB-KW"/>
</dbReference>
<dbReference type="PANTHER" id="PTHR35372:SF2">
    <property type="entry name" value="SF3 HELICASE DOMAIN-CONTAINING PROTEIN"/>
    <property type="match status" value="1"/>
</dbReference>
<dbReference type="InterPro" id="IPR051620">
    <property type="entry name" value="ORF904-like_C"/>
</dbReference>
<dbReference type="InterPro" id="IPR027417">
    <property type="entry name" value="P-loop_NTPase"/>
</dbReference>
<sequence>MQATGINPLLVLVKKEFPRDTKLYHSYYRRYQEVRELMEKARPPPQVMTEAESRNWKTLSQIDDKRVQLQRRVNRSILPKGPGQLTTADKVILIRYLVLCLYSQSPSLRNDYSNLPVIRFEDMHTPSAKTLTSGNGNYLLEYAKGQFRMVLKDFKTAKTYGEQAIDLPTRTCNVIAETLEVFPRKYLLSRMRTPDEPMSRNYLTKFCCSIFDDANVGVEQAVAAPTASASESTKASGPPSIKDVIMDLAGRGLYAIPVRMFWDSNKGKKDADFPYKWSNMVDRNTWNDKIDAALSEVSNANGVAILTGASRLLVVDVDNSSTPKKRAGIELWDRLIATHGEPSTLKAKSGSGGLHFYFRINSLGLNRTRNFAGLKSGGTLYGIDSRATGGIIFAHPAAYVDEKLGELSLKAALQDATSQRVHHSDDMRTITQYTEGSEEVQRLLLKFMAEHAAPQAYFNLGRLFGYFYQIEGRMLTTRDTSEKKKDALYFYVWNGASWIQDAANMVASVFTLQMGVLLAWYEGKREKCLEELRSQHPDLQGLGEGEGPQSRSKQQAELIKAAQQGCLNERDRRLPSFGRINVQDIGDVRKCLPAVVNELFVEDLMDLFDQDDHVANAPNGLIDLRTGNLSGHHPQDLCSNTTSTYIRGASGALTARFRSFLMDVLPPGNIDWLQLFLGYCLTGETSEELFVIMNGEGANGKSRLAAAIRRAFGSYSTAGNKAIFIKPTFKANASSASTHLMHIKSKRFVTNEESEKDDHLNGAFLKEAASGNPIEARELFCKPQEYIPRYKLCLFTNYRPHFPSDDAALLRRIVLIMFDFIYKAPDELDVNNKRHKPMDLTLKSYFESAEGAADVLDFCVEGATMYYARKEQSPESKILSPIPHAFRAAAQEYAAENDHLQCFIDESCVKGDSFGVTKVDFVNKFLEFLYAGGHDTSVAGDGLARAMNVKGYTSTSKDGKKNRMIRMLDSRERKTGFFGIRLKTPEEMEAEFNASED</sequence>
<dbReference type="InterPro" id="IPR015330">
    <property type="entry name" value="DNA_primase/pol_bifunc_N"/>
</dbReference>
<reference evidence="5 6" key="1">
    <citation type="journal article" date="2014" name="Nat. Commun.">
        <title>Klebsormidium flaccidum genome reveals primary factors for plant terrestrial adaptation.</title>
        <authorList>
            <person name="Hori K."/>
            <person name="Maruyama F."/>
            <person name="Fujisawa T."/>
            <person name="Togashi T."/>
            <person name="Yamamoto N."/>
            <person name="Seo M."/>
            <person name="Sato S."/>
            <person name="Yamada T."/>
            <person name="Mori H."/>
            <person name="Tajima N."/>
            <person name="Moriyama T."/>
            <person name="Ikeuchi M."/>
            <person name="Watanabe M."/>
            <person name="Wada H."/>
            <person name="Kobayashi K."/>
            <person name="Saito M."/>
            <person name="Masuda T."/>
            <person name="Sasaki-Sekimoto Y."/>
            <person name="Mashiguchi K."/>
            <person name="Awai K."/>
            <person name="Shimojima M."/>
            <person name="Masuda S."/>
            <person name="Iwai M."/>
            <person name="Nobusawa T."/>
            <person name="Narise T."/>
            <person name="Kondo S."/>
            <person name="Saito H."/>
            <person name="Sato R."/>
            <person name="Murakawa M."/>
            <person name="Ihara Y."/>
            <person name="Oshima-Yamada Y."/>
            <person name="Ohtaka K."/>
            <person name="Satoh M."/>
            <person name="Sonobe K."/>
            <person name="Ishii M."/>
            <person name="Ohtani R."/>
            <person name="Kanamori-Sato M."/>
            <person name="Honoki R."/>
            <person name="Miyazaki D."/>
            <person name="Mochizuki H."/>
            <person name="Umetsu J."/>
            <person name="Higashi K."/>
            <person name="Shibata D."/>
            <person name="Kamiya Y."/>
            <person name="Sato N."/>
            <person name="Nakamura Y."/>
            <person name="Tabata S."/>
            <person name="Ida S."/>
            <person name="Kurokawa K."/>
            <person name="Ohta H."/>
        </authorList>
    </citation>
    <scope>NUCLEOTIDE SEQUENCE [LARGE SCALE GENOMIC DNA]</scope>
    <source>
        <strain evidence="5 6">NIES-2285</strain>
    </source>
</reference>
<dbReference type="SUPFAM" id="SSF56747">
    <property type="entry name" value="Prim-pol domain"/>
    <property type="match status" value="1"/>
</dbReference>
<dbReference type="Pfam" id="PF09250">
    <property type="entry name" value="Prim-Pol"/>
    <property type="match status" value="1"/>
</dbReference>
<keyword evidence="1" id="KW-0547">Nucleotide-binding</keyword>
<keyword evidence="3" id="KW-0067">ATP-binding</keyword>
<gene>
    <name evidence="5" type="ORF">KFL_001520110</name>
</gene>
<dbReference type="InterPro" id="IPR014015">
    <property type="entry name" value="Helicase_SF3_DNA-vir"/>
</dbReference>
<evidence type="ECO:0000256" key="3">
    <source>
        <dbReference type="ARBA" id="ARBA00022840"/>
    </source>
</evidence>
<protein>
    <recommendedName>
        <fullName evidence="4">SF3 helicase domain-containing protein</fullName>
    </recommendedName>
</protein>
<evidence type="ECO:0000259" key="4">
    <source>
        <dbReference type="PROSITE" id="PS51206"/>
    </source>
</evidence>
<evidence type="ECO:0000256" key="1">
    <source>
        <dbReference type="ARBA" id="ARBA00022741"/>
    </source>
</evidence>
<proteinExistence type="predicted"/>
<dbReference type="Proteomes" id="UP000054558">
    <property type="component" value="Unassembled WGS sequence"/>
</dbReference>
<dbReference type="OrthoDB" id="2375545at2759"/>
<dbReference type="PROSITE" id="PS51206">
    <property type="entry name" value="SF3_HELICASE_1"/>
    <property type="match status" value="1"/>
</dbReference>
<evidence type="ECO:0000313" key="6">
    <source>
        <dbReference type="Proteomes" id="UP000054558"/>
    </source>
</evidence>
<dbReference type="InterPro" id="IPR014818">
    <property type="entry name" value="Phage/plasmid_primase_P4_C"/>
</dbReference>
<dbReference type="Gene3D" id="3.40.50.300">
    <property type="entry name" value="P-loop containing nucleotide triphosphate hydrolases"/>
    <property type="match status" value="1"/>
</dbReference>
<evidence type="ECO:0000313" key="5">
    <source>
        <dbReference type="EMBL" id="GAQ83541.1"/>
    </source>
</evidence>
<dbReference type="NCBIfam" id="TIGR01613">
    <property type="entry name" value="primase_Cterm"/>
    <property type="match status" value="1"/>
</dbReference>
<dbReference type="Pfam" id="PF08706">
    <property type="entry name" value="D5_N"/>
    <property type="match status" value="1"/>
</dbReference>
<dbReference type="EMBL" id="DF237101">
    <property type="protein sequence ID" value="GAQ83541.1"/>
    <property type="molecule type" value="Genomic_DNA"/>
</dbReference>
<dbReference type="PANTHER" id="PTHR35372">
    <property type="entry name" value="ATP BINDING PROTEIN-RELATED"/>
    <property type="match status" value="1"/>
</dbReference>
<accession>A0A1Y1I2Y1</accession>
<keyword evidence="6" id="KW-1185">Reference proteome</keyword>